<organism evidence="2 3">
    <name type="scientific">Corchorus capsularis</name>
    <name type="common">Jute</name>
    <dbReference type="NCBI Taxonomy" id="210143"/>
    <lineage>
        <taxon>Eukaryota</taxon>
        <taxon>Viridiplantae</taxon>
        <taxon>Streptophyta</taxon>
        <taxon>Embryophyta</taxon>
        <taxon>Tracheophyta</taxon>
        <taxon>Spermatophyta</taxon>
        <taxon>Magnoliopsida</taxon>
        <taxon>eudicotyledons</taxon>
        <taxon>Gunneridae</taxon>
        <taxon>Pentapetalae</taxon>
        <taxon>rosids</taxon>
        <taxon>malvids</taxon>
        <taxon>Malvales</taxon>
        <taxon>Malvaceae</taxon>
        <taxon>Grewioideae</taxon>
        <taxon>Apeibeae</taxon>
        <taxon>Corchorus</taxon>
    </lineage>
</organism>
<dbReference type="Gramene" id="OMO52901">
    <property type="protein sequence ID" value="OMO52901"/>
    <property type="gene ID" value="CCACVL1_29021"/>
</dbReference>
<dbReference type="GO" id="GO:0005811">
    <property type="term" value="C:lipid droplet"/>
    <property type="evidence" value="ECO:0007669"/>
    <property type="project" value="InterPro"/>
</dbReference>
<gene>
    <name evidence="2" type="ORF">CCACVL1_29021</name>
</gene>
<dbReference type="GO" id="GO:0042300">
    <property type="term" value="F:beta-amyrin synthase activity"/>
    <property type="evidence" value="ECO:0007669"/>
    <property type="project" value="TreeGrafter"/>
</dbReference>
<comment type="caution">
    <text evidence="2">The sequence shown here is derived from an EMBL/GenBank/DDBJ whole genome shotgun (WGS) entry which is preliminary data.</text>
</comment>
<reference evidence="2 3" key="1">
    <citation type="submission" date="2013-09" db="EMBL/GenBank/DDBJ databases">
        <title>Corchorus capsularis genome sequencing.</title>
        <authorList>
            <person name="Alam M."/>
            <person name="Haque M.S."/>
            <person name="Islam M.S."/>
            <person name="Emdad E.M."/>
            <person name="Islam M.M."/>
            <person name="Ahmed B."/>
            <person name="Halim A."/>
            <person name="Hossen Q.M.M."/>
            <person name="Hossain M.Z."/>
            <person name="Ahmed R."/>
            <person name="Khan M.M."/>
            <person name="Islam R."/>
            <person name="Rashid M.M."/>
            <person name="Khan S.A."/>
            <person name="Rahman M.S."/>
            <person name="Alam M."/>
        </authorList>
    </citation>
    <scope>NUCLEOTIDE SEQUENCE [LARGE SCALE GENOMIC DNA]</scope>
    <source>
        <strain evidence="3">cv. CVL-1</strain>
        <tissue evidence="2">Whole seedling</tissue>
    </source>
</reference>
<evidence type="ECO:0000313" key="3">
    <source>
        <dbReference type="Proteomes" id="UP000188268"/>
    </source>
</evidence>
<dbReference type="InterPro" id="IPR008930">
    <property type="entry name" value="Terpenoid_cyclase/PrenylTrfase"/>
</dbReference>
<protein>
    <submittedName>
        <fullName evidence="2">Terpenoid cyclases/protein prenyltransferase alpha-alpha toroid</fullName>
    </submittedName>
</protein>
<dbReference type="InterPro" id="IPR032697">
    <property type="entry name" value="SQ_cyclase_N"/>
</dbReference>
<dbReference type="Gene3D" id="1.50.10.20">
    <property type="match status" value="1"/>
</dbReference>
<proteinExistence type="predicted"/>
<dbReference type="OMA" id="NNCARAR"/>
<dbReference type="GO" id="GO:0016104">
    <property type="term" value="P:triterpenoid biosynthetic process"/>
    <property type="evidence" value="ECO:0007669"/>
    <property type="project" value="InterPro"/>
</dbReference>
<evidence type="ECO:0000259" key="1">
    <source>
        <dbReference type="Pfam" id="PF13249"/>
    </source>
</evidence>
<dbReference type="STRING" id="210143.A0A1R3G492"/>
<dbReference type="AlphaFoldDB" id="A0A1R3G492"/>
<sequence>MWRLNVGKGNENDPYIWSTNNYLGRQIWEFDPKAGTPEERAEVEEARQNFYKNRFKIHPDSDSDLLWQFQFQREKNFKQTIPQPKVEDGEEVTFEATSAAVRRSAQLFAALQSKDGHWPAINAGPMFFLPPLVFTMYITGTLNTVFPAEYRKEMLRYIYYHQNEDGGWGLYVGGHSMMFCTSLNYICMRMLGVEPDGGLDNAAERARKWIFDHGGITTSASWGKTWMAILGVYEWAGCHPMPPEFWLFPDWFPLHAGRCALSPYNTTTYALG</sequence>
<keyword evidence="3" id="KW-1185">Reference proteome</keyword>
<dbReference type="Proteomes" id="UP000188268">
    <property type="component" value="Unassembled WGS sequence"/>
</dbReference>
<dbReference type="Pfam" id="PF13249">
    <property type="entry name" value="SQHop_cyclase_N"/>
    <property type="match status" value="1"/>
</dbReference>
<evidence type="ECO:0000313" key="2">
    <source>
        <dbReference type="EMBL" id="OMO52901.1"/>
    </source>
</evidence>
<accession>A0A1R3G492</accession>
<dbReference type="EMBL" id="AWWV01015383">
    <property type="protein sequence ID" value="OMO52901.1"/>
    <property type="molecule type" value="Genomic_DNA"/>
</dbReference>
<dbReference type="InterPro" id="IPR018333">
    <property type="entry name" value="Squalene_cyclase"/>
</dbReference>
<name>A0A1R3G492_COCAP</name>
<dbReference type="SUPFAM" id="SSF48239">
    <property type="entry name" value="Terpenoid cyclases/Protein prenyltransferases"/>
    <property type="match status" value="1"/>
</dbReference>
<dbReference type="PANTHER" id="PTHR11764:SF48">
    <property type="entry name" value="TERPENE CYCLASE_MUTASE FAMILY MEMBER"/>
    <property type="match status" value="1"/>
</dbReference>
<keyword evidence="2" id="KW-0808">Transferase</keyword>
<feature type="domain" description="Squalene cyclase N-terminal" evidence="1">
    <location>
        <begin position="102"/>
        <end position="256"/>
    </location>
</feature>
<dbReference type="OrthoDB" id="21502at2759"/>
<dbReference type="GO" id="GO:0016740">
    <property type="term" value="F:transferase activity"/>
    <property type="evidence" value="ECO:0007669"/>
    <property type="project" value="UniProtKB-KW"/>
</dbReference>
<dbReference type="PANTHER" id="PTHR11764">
    <property type="entry name" value="TERPENE CYCLASE/MUTASE FAMILY MEMBER"/>
    <property type="match status" value="1"/>
</dbReference>